<evidence type="ECO:0000259" key="2">
    <source>
        <dbReference type="Pfam" id="PF07589"/>
    </source>
</evidence>
<dbReference type="AlphaFoldDB" id="D5EL10"/>
<sequence>MIMKTKLLLLPLAGLIASAAHAQVTFVDAEANVNTSPTIAAAGWDGAAASSVANNGQWAIRAPYGTGGHSIQGLTSVNPNSLPELTTSVSLADGTYDFYVFFYANGAETWTVEAGFTSGSLTNYSANTGDANVVLASTLSFVSDPSFDAGGLAGYNLYAANIGTQTVSGGAIDIYIDHADAATGFDSRTWYDGVGYSAVPEPGTFALLAGVLALSAVAVRRRK</sequence>
<evidence type="ECO:0000313" key="4">
    <source>
        <dbReference type="Proteomes" id="UP000000925"/>
    </source>
</evidence>
<feature type="signal peptide" evidence="1">
    <location>
        <begin position="1"/>
        <end position="22"/>
    </location>
</feature>
<keyword evidence="4" id="KW-1185">Reference proteome</keyword>
<evidence type="ECO:0000256" key="1">
    <source>
        <dbReference type="SAM" id="SignalP"/>
    </source>
</evidence>
<dbReference type="OrthoDB" id="194957at2"/>
<accession>D5EL10</accession>
<protein>
    <recommendedName>
        <fullName evidence="2">Ice-binding protein C-terminal domain-containing protein</fullName>
    </recommendedName>
</protein>
<organism evidence="3 4">
    <name type="scientific">Coraliomargarita akajimensis (strain DSM 45221 / IAM 15411 / JCM 23193 / KCTC 12865 / 04OKA010-24)</name>
    <dbReference type="NCBI Taxonomy" id="583355"/>
    <lineage>
        <taxon>Bacteria</taxon>
        <taxon>Pseudomonadati</taxon>
        <taxon>Verrucomicrobiota</taxon>
        <taxon>Opitutia</taxon>
        <taxon>Puniceicoccales</taxon>
        <taxon>Coraliomargaritaceae</taxon>
        <taxon>Coraliomargarita</taxon>
    </lineage>
</organism>
<evidence type="ECO:0000313" key="3">
    <source>
        <dbReference type="EMBL" id="ADE53112.1"/>
    </source>
</evidence>
<dbReference type="Pfam" id="PF07589">
    <property type="entry name" value="PEP-CTERM"/>
    <property type="match status" value="1"/>
</dbReference>
<dbReference type="HOGENOM" id="CLU_1298051_0_0_0"/>
<dbReference type="InterPro" id="IPR013424">
    <property type="entry name" value="Ice-binding_C"/>
</dbReference>
<name>D5EL10_CORAD</name>
<dbReference type="NCBIfam" id="TIGR02595">
    <property type="entry name" value="PEP_CTERM"/>
    <property type="match status" value="1"/>
</dbReference>
<keyword evidence="1" id="KW-0732">Signal</keyword>
<dbReference type="EMBL" id="CP001998">
    <property type="protein sequence ID" value="ADE53112.1"/>
    <property type="molecule type" value="Genomic_DNA"/>
</dbReference>
<gene>
    <name evidence="3" type="ordered locus">Caka_0083</name>
</gene>
<feature type="domain" description="Ice-binding protein C-terminal" evidence="2">
    <location>
        <begin position="198"/>
        <end position="222"/>
    </location>
</feature>
<feature type="chain" id="PRO_5003070763" description="Ice-binding protein C-terminal domain-containing protein" evidence="1">
    <location>
        <begin position="23"/>
        <end position="223"/>
    </location>
</feature>
<reference evidence="3 4" key="1">
    <citation type="journal article" date="2010" name="Stand. Genomic Sci.">
        <title>Complete genome sequence of Coraliomargarita akajimensis type strain (04OKA010-24).</title>
        <authorList>
            <person name="Mavromatis K."/>
            <person name="Abt B."/>
            <person name="Brambilla E."/>
            <person name="Lapidus A."/>
            <person name="Copeland A."/>
            <person name="Deshpande S."/>
            <person name="Nolan M."/>
            <person name="Lucas S."/>
            <person name="Tice H."/>
            <person name="Cheng J.F."/>
            <person name="Han C."/>
            <person name="Detter J.C."/>
            <person name="Woyke T."/>
            <person name="Goodwin L."/>
            <person name="Pitluck S."/>
            <person name="Held B."/>
            <person name="Brettin T."/>
            <person name="Tapia R."/>
            <person name="Ivanova N."/>
            <person name="Mikhailova N."/>
            <person name="Pati A."/>
            <person name="Liolios K."/>
            <person name="Chen A."/>
            <person name="Palaniappan K."/>
            <person name="Land M."/>
            <person name="Hauser L."/>
            <person name="Chang Y.J."/>
            <person name="Jeffries C.D."/>
            <person name="Rohde M."/>
            <person name="Goker M."/>
            <person name="Bristow J."/>
            <person name="Eisen J.A."/>
            <person name="Markowitz V."/>
            <person name="Hugenholtz P."/>
            <person name="Klenk H.P."/>
            <person name="Kyrpides N.C."/>
        </authorList>
    </citation>
    <scope>NUCLEOTIDE SEQUENCE [LARGE SCALE GENOMIC DNA]</scope>
    <source>
        <strain evidence="4">DSM 45221 / IAM 15411 / JCM 23193 / KCTC 12865</strain>
    </source>
</reference>
<dbReference type="Proteomes" id="UP000000925">
    <property type="component" value="Chromosome"/>
</dbReference>
<dbReference type="KEGG" id="caa:Caka_0083"/>
<proteinExistence type="predicted"/>